<evidence type="ECO:0000256" key="1">
    <source>
        <dbReference type="SAM" id="Phobius"/>
    </source>
</evidence>
<gene>
    <name evidence="2" type="ORF">HaLaN_15229</name>
</gene>
<keyword evidence="3" id="KW-1185">Reference proteome</keyword>
<reference evidence="2 3" key="1">
    <citation type="submission" date="2020-02" db="EMBL/GenBank/DDBJ databases">
        <title>Draft genome sequence of Haematococcus lacustris strain NIES-144.</title>
        <authorList>
            <person name="Morimoto D."/>
            <person name="Nakagawa S."/>
            <person name="Yoshida T."/>
            <person name="Sawayama S."/>
        </authorList>
    </citation>
    <scope>NUCLEOTIDE SEQUENCE [LARGE SCALE GENOMIC DNA]</scope>
    <source>
        <strain evidence="2 3">NIES-144</strain>
    </source>
</reference>
<dbReference type="Proteomes" id="UP000485058">
    <property type="component" value="Unassembled WGS sequence"/>
</dbReference>
<dbReference type="EMBL" id="BLLF01001299">
    <property type="protein sequence ID" value="GFH18424.1"/>
    <property type="molecule type" value="Genomic_DNA"/>
</dbReference>
<keyword evidence="1" id="KW-0812">Transmembrane</keyword>
<protein>
    <submittedName>
        <fullName evidence="2">Uncharacterized protein</fullName>
    </submittedName>
</protein>
<keyword evidence="1" id="KW-1133">Transmembrane helix</keyword>
<evidence type="ECO:0000313" key="2">
    <source>
        <dbReference type="EMBL" id="GFH18424.1"/>
    </source>
</evidence>
<accession>A0A699ZHU6</accession>
<keyword evidence="1" id="KW-0472">Membrane</keyword>
<evidence type="ECO:0000313" key="3">
    <source>
        <dbReference type="Proteomes" id="UP000485058"/>
    </source>
</evidence>
<organism evidence="2 3">
    <name type="scientific">Haematococcus lacustris</name>
    <name type="common">Green alga</name>
    <name type="synonym">Haematococcus pluvialis</name>
    <dbReference type="NCBI Taxonomy" id="44745"/>
    <lineage>
        <taxon>Eukaryota</taxon>
        <taxon>Viridiplantae</taxon>
        <taxon>Chlorophyta</taxon>
        <taxon>core chlorophytes</taxon>
        <taxon>Chlorophyceae</taxon>
        <taxon>CS clade</taxon>
        <taxon>Chlamydomonadales</taxon>
        <taxon>Haematococcaceae</taxon>
        <taxon>Haematococcus</taxon>
    </lineage>
</organism>
<comment type="caution">
    <text evidence="2">The sequence shown here is derived from an EMBL/GenBank/DDBJ whole genome shotgun (WGS) entry which is preliminary data.</text>
</comment>
<sequence>MTFAASSPLELDVKRRNILGLRAGCGALFACSMLGMMQLGVQPAQWLSAWFKGADVTSLGRNDVAELVATSIWHASKQEVEDAGHGSHLQSMTFGFYEENTHLGVAAQHRF</sequence>
<name>A0A699ZHU6_HAELA</name>
<feature type="transmembrane region" description="Helical" evidence="1">
    <location>
        <begin position="21"/>
        <end position="41"/>
    </location>
</feature>
<proteinExistence type="predicted"/>
<dbReference type="AlphaFoldDB" id="A0A699ZHU6"/>